<organism evidence="5 6">
    <name type="scientific">candidate division WOR-3 bacterium</name>
    <dbReference type="NCBI Taxonomy" id="2052148"/>
    <lineage>
        <taxon>Bacteria</taxon>
        <taxon>Bacteria division WOR-3</taxon>
    </lineage>
</organism>
<dbReference type="CDD" id="cd02139">
    <property type="entry name" value="nitroreductase"/>
    <property type="match status" value="1"/>
</dbReference>
<evidence type="ECO:0000256" key="2">
    <source>
        <dbReference type="ARBA" id="ARBA00023002"/>
    </source>
</evidence>
<evidence type="ECO:0000259" key="3">
    <source>
        <dbReference type="Pfam" id="PF00881"/>
    </source>
</evidence>
<protein>
    <submittedName>
        <fullName evidence="5">Nitroreductase</fullName>
    </submittedName>
</protein>
<sequence>MDFYEVVRKRLSVRRYRPDPIPDEVLNRILEAGRLAPSAKNLQPWHFIVVKDERLRKELAVACRNQHFIAEAPVVVCGCADRNRCYAKMGGIIHSYPVDLGIAMEHIILAATAEGLGTCWIGAFEEPEVKRILAIPDHLTVVALTPIGYPAVQPQPRSRKPLDEIVSFDYYRKR</sequence>
<evidence type="ECO:0000313" key="5">
    <source>
        <dbReference type="EMBL" id="RKX68681.1"/>
    </source>
</evidence>
<comment type="caution">
    <text evidence="5">The sequence shown here is derived from an EMBL/GenBank/DDBJ whole genome shotgun (WGS) entry which is preliminary data.</text>
</comment>
<dbReference type="InterPro" id="IPR029478">
    <property type="entry name" value="TM1586_NiRdase"/>
</dbReference>
<comment type="similarity">
    <text evidence="1">Belongs to the nitroreductase family.</text>
</comment>
<reference evidence="5 6" key="1">
    <citation type="submission" date="2018-06" db="EMBL/GenBank/DDBJ databases">
        <title>Extensive metabolic versatility and redundancy in microbially diverse, dynamic hydrothermal sediments.</title>
        <authorList>
            <person name="Dombrowski N."/>
            <person name="Teske A."/>
            <person name="Baker B.J."/>
        </authorList>
    </citation>
    <scope>NUCLEOTIDE SEQUENCE [LARGE SCALE GENOMIC DNA]</scope>
    <source>
        <strain evidence="5">B36_G15</strain>
    </source>
</reference>
<evidence type="ECO:0000259" key="4">
    <source>
        <dbReference type="Pfam" id="PF14512"/>
    </source>
</evidence>
<feature type="domain" description="Nitroreductase" evidence="3">
    <location>
        <begin position="7"/>
        <end position="72"/>
    </location>
</feature>
<dbReference type="Gene3D" id="3.40.109.10">
    <property type="entry name" value="NADH Oxidase"/>
    <property type="match status" value="1"/>
</dbReference>
<dbReference type="PANTHER" id="PTHR43673:SF10">
    <property type="entry name" value="NADH DEHYDROGENASE_NAD(P)H NITROREDUCTASE XCC3605-RELATED"/>
    <property type="match status" value="1"/>
</dbReference>
<dbReference type="PANTHER" id="PTHR43673">
    <property type="entry name" value="NAD(P)H NITROREDUCTASE YDGI-RELATED"/>
    <property type="match status" value="1"/>
</dbReference>
<dbReference type="Proteomes" id="UP000268469">
    <property type="component" value="Unassembled WGS sequence"/>
</dbReference>
<accession>A0A660SF90</accession>
<feature type="domain" description="Putative nitroreductase TM1586" evidence="4">
    <location>
        <begin position="96"/>
        <end position="168"/>
    </location>
</feature>
<keyword evidence="2" id="KW-0560">Oxidoreductase</keyword>
<proteinExistence type="inferred from homology"/>
<evidence type="ECO:0000313" key="6">
    <source>
        <dbReference type="Proteomes" id="UP000268469"/>
    </source>
</evidence>
<gene>
    <name evidence="5" type="ORF">DRP53_10235</name>
</gene>
<dbReference type="GO" id="GO:0016491">
    <property type="term" value="F:oxidoreductase activity"/>
    <property type="evidence" value="ECO:0007669"/>
    <property type="project" value="UniProtKB-KW"/>
</dbReference>
<dbReference type="Pfam" id="PF00881">
    <property type="entry name" value="Nitroreductase"/>
    <property type="match status" value="1"/>
</dbReference>
<dbReference type="SUPFAM" id="SSF55469">
    <property type="entry name" value="FMN-dependent nitroreductase-like"/>
    <property type="match status" value="1"/>
</dbReference>
<dbReference type="AlphaFoldDB" id="A0A660SF90"/>
<evidence type="ECO:0000256" key="1">
    <source>
        <dbReference type="ARBA" id="ARBA00007118"/>
    </source>
</evidence>
<dbReference type="EMBL" id="QNBE01000139">
    <property type="protein sequence ID" value="RKX68681.1"/>
    <property type="molecule type" value="Genomic_DNA"/>
</dbReference>
<dbReference type="InterPro" id="IPR000415">
    <property type="entry name" value="Nitroreductase-like"/>
</dbReference>
<dbReference type="Pfam" id="PF14512">
    <property type="entry name" value="TM1586_NiRdase"/>
    <property type="match status" value="1"/>
</dbReference>
<dbReference type="InterPro" id="IPR029479">
    <property type="entry name" value="Nitroreductase"/>
</dbReference>
<name>A0A660SF90_UNCW3</name>